<protein>
    <submittedName>
        <fullName evidence="2">Uncharacterized protein</fullName>
    </submittedName>
</protein>
<evidence type="ECO:0000313" key="2">
    <source>
        <dbReference type="EMBL" id="PNC57115.1"/>
    </source>
</evidence>
<dbReference type="AlphaFoldDB" id="A0AAP8NML5"/>
<keyword evidence="1" id="KW-0732">Signal</keyword>
<proteinExistence type="predicted"/>
<feature type="signal peptide" evidence="1">
    <location>
        <begin position="1"/>
        <end position="22"/>
    </location>
</feature>
<dbReference type="Proteomes" id="UP000235914">
    <property type="component" value="Unassembled WGS sequence"/>
</dbReference>
<name>A0AAP8NML5_9BACT</name>
<dbReference type="EMBL" id="PJKN01000002">
    <property type="protein sequence ID" value="PNC57115.1"/>
    <property type="molecule type" value="Genomic_DNA"/>
</dbReference>
<dbReference type="RefSeq" id="WP_102734216.1">
    <property type="nucleotide sequence ID" value="NZ_CP010553.1"/>
</dbReference>
<evidence type="ECO:0000313" key="3">
    <source>
        <dbReference type="Proteomes" id="UP000235914"/>
    </source>
</evidence>
<gene>
    <name evidence="2" type="ORF">CXU09_06030</name>
</gene>
<evidence type="ECO:0000256" key="1">
    <source>
        <dbReference type="SAM" id="SignalP"/>
    </source>
</evidence>
<feature type="chain" id="PRO_5042833636" evidence="1">
    <location>
        <begin position="23"/>
        <end position="117"/>
    </location>
</feature>
<comment type="caution">
    <text evidence="2">The sequence shown here is derived from an EMBL/GenBank/DDBJ whole genome shotgun (WGS) entry which is preliminary data.</text>
</comment>
<reference evidence="2 3" key="1">
    <citation type="journal article" date="2017" name="BMC Genomics">
        <title>Genome sequencing of 39 Akkermansia muciniphila isolates reveals its population structure, genomic and functional diverisity, and global distribution in mammalian gut microbiotas.</title>
        <authorList>
            <person name="Guo X."/>
            <person name="Li S."/>
            <person name="Zhang J."/>
            <person name="Wu F."/>
            <person name="Li X."/>
            <person name="Wu D."/>
            <person name="Zhang M."/>
            <person name="Ou Z."/>
            <person name="Jie Z."/>
            <person name="Yan Q."/>
            <person name="Li P."/>
            <person name="Yi J."/>
            <person name="Peng Y."/>
        </authorList>
    </citation>
    <scope>NUCLEOTIDE SEQUENCE [LARGE SCALE GENOMIC DNA]</scope>
    <source>
        <strain evidence="2 3">GP43</strain>
    </source>
</reference>
<accession>A0AAP8NML5</accession>
<organism evidence="2 3">
    <name type="scientific">Akkermansia muciniphila</name>
    <dbReference type="NCBI Taxonomy" id="239935"/>
    <lineage>
        <taxon>Bacteria</taxon>
        <taxon>Pseudomonadati</taxon>
        <taxon>Verrucomicrobiota</taxon>
        <taxon>Verrucomicrobiia</taxon>
        <taxon>Verrucomicrobiales</taxon>
        <taxon>Akkermansiaceae</taxon>
        <taxon>Akkermansia</taxon>
    </lineage>
</organism>
<sequence>MKKLLITLSAVLCMVLPSLSPAEMRQREPRQLAAAWQEVKKQMADDGKTIRVRDGIQALELLAELGIFSVPADGVRLSCGSLTIVVTPGKKEDGVFYVLAVKEEGGVSLEVKMVPSS</sequence>